<evidence type="ECO:0000256" key="2">
    <source>
        <dbReference type="ARBA" id="ARBA00023125"/>
    </source>
</evidence>
<dbReference type="PANTHER" id="PTHR30055">
    <property type="entry name" value="HTH-TYPE TRANSCRIPTIONAL REGULATOR RUTR"/>
    <property type="match status" value="1"/>
</dbReference>
<dbReference type="InterPro" id="IPR036271">
    <property type="entry name" value="Tet_transcr_reg_TetR-rel_C_sf"/>
</dbReference>
<dbReference type="Proteomes" id="UP000536685">
    <property type="component" value="Unassembled WGS sequence"/>
</dbReference>
<dbReference type="InterPro" id="IPR001647">
    <property type="entry name" value="HTH_TetR"/>
</dbReference>
<sequence length="193" mass="20129">MSRSPLTAAVVVADAADLADDIGFDAVTLSAVARRLGVKTPSLYSHVRDLAALRDGITALALSELARAASLAVAGRSGSEALHGFADAHREFARSNPGLWQSLERRAGAAAVDSDAARGFVALTDAVLRGYGLSPTDRVHAIRLLGSTINGFIALERIGSFDHSQPAPETSWRIALDALDSLLAAWPSTGKNS</sequence>
<reference evidence="6 7" key="1">
    <citation type="submission" date="2020-08" db="EMBL/GenBank/DDBJ databases">
        <title>Sequencing the genomes of 1000 actinobacteria strains.</title>
        <authorList>
            <person name="Klenk H.-P."/>
        </authorList>
    </citation>
    <scope>NUCLEOTIDE SEQUENCE [LARGE SCALE GENOMIC DNA]</scope>
    <source>
        <strain evidence="6 7">DSM 105784</strain>
    </source>
</reference>
<accession>A0A841AFL7</accession>
<dbReference type="Pfam" id="PF00440">
    <property type="entry name" value="TetR_N"/>
    <property type="match status" value="1"/>
</dbReference>
<protein>
    <submittedName>
        <fullName evidence="6">AcrR family transcriptional regulator</fullName>
    </submittedName>
</protein>
<organism evidence="6 7">
    <name type="scientific">Conyzicola lurida</name>
    <dbReference type="NCBI Taxonomy" id="1172621"/>
    <lineage>
        <taxon>Bacteria</taxon>
        <taxon>Bacillati</taxon>
        <taxon>Actinomycetota</taxon>
        <taxon>Actinomycetes</taxon>
        <taxon>Micrococcales</taxon>
        <taxon>Microbacteriaceae</taxon>
        <taxon>Conyzicola</taxon>
    </lineage>
</organism>
<gene>
    <name evidence="6" type="ORF">HD599_000360</name>
</gene>
<keyword evidence="3" id="KW-0804">Transcription</keyword>
<evidence type="ECO:0000313" key="7">
    <source>
        <dbReference type="Proteomes" id="UP000536685"/>
    </source>
</evidence>
<keyword evidence="1" id="KW-0805">Transcription regulation</keyword>
<dbReference type="SUPFAM" id="SSF46689">
    <property type="entry name" value="Homeodomain-like"/>
    <property type="match status" value="1"/>
</dbReference>
<name>A0A841AFL7_9MICO</name>
<comment type="caution">
    <text evidence="6">The sequence shown here is derived from an EMBL/GenBank/DDBJ whole genome shotgun (WGS) entry which is preliminary data.</text>
</comment>
<dbReference type="GO" id="GO:0000976">
    <property type="term" value="F:transcription cis-regulatory region binding"/>
    <property type="evidence" value="ECO:0007669"/>
    <property type="project" value="TreeGrafter"/>
</dbReference>
<dbReference type="InterPro" id="IPR050109">
    <property type="entry name" value="HTH-type_TetR-like_transc_reg"/>
</dbReference>
<evidence type="ECO:0000256" key="4">
    <source>
        <dbReference type="PROSITE-ProRule" id="PRU00335"/>
    </source>
</evidence>
<feature type="DNA-binding region" description="H-T-H motif" evidence="4">
    <location>
        <begin position="28"/>
        <end position="47"/>
    </location>
</feature>
<dbReference type="AlphaFoldDB" id="A0A841AFL7"/>
<dbReference type="RefSeq" id="WP_184233098.1">
    <property type="nucleotide sequence ID" value="NZ_JACHMJ010000001.1"/>
</dbReference>
<dbReference type="InterPro" id="IPR025996">
    <property type="entry name" value="MT1864/Rv1816-like_C"/>
</dbReference>
<dbReference type="PROSITE" id="PS50977">
    <property type="entry name" value="HTH_TETR_2"/>
    <property type="match status" value="1"/>
</dbReference>
<proteinExistence type="predicted"/>
<dbReference type="PANTHER" id="PTHR30055:SF234">
    <property type="entry name" value="HTH-TYPE TRANSCRIPTIONAL REGULATOR BETI"/>
    <property type="match status" value="1"/>
</dbReference>
<dbReference type="EMBL" id="JACHMJ010000001">
    <property type="protein sequence ID" value="MBB5842037.1"/>
    <property type="molecule type" value="Genomic_DNA"/>
</dbReference>
<evidence type="ECO:0000259" key="5">
    <source>
        <dbReference type="PROSITE" id="PS50977"/>
    </source>
</evidence>
<keyword evidence="7" id="KW-1185">Reference proteome</keyword>
<feature type="domain" description="HTH tetR-type" evidence="5">
    <location>
        <begin position="5"/>
        <end position="65"/>
    </location>
</feature>
<evidence type="ECO:0000256" key="3">
    <source>
        <dbReference type="ARBA" id="ARBA00023163"/>
    </source>
</evidence>
<dbReference type="SUPFAM" id="SSF48498">
    <property type="entry name" value="Tetracyclin repressor-like, C-terminal domain"/>
    <property type="match status" value="1"/>
</dbReference>
<dbReference type="GO" id="GO:0003700">
    <property type="term" value="F:DNA-binding transcription factor activity"/>
    <property type="evidence" value="ECO:0007669"/>
    <property type="project" value="TreeGrafter"/>
</dbReference>
<dbReference type="Gene3D" id="1.10.10.60">
    <property type="entry name" value="Homeodomain-like"/>
    <property type="match status" value="1"/>
</dbReference>
<evidence type="ECO:0000313" key="6">
    <source>
        <dbReference type="EMBL" id="MBB5842037.1"/>
    </source>
</evidence>
<dbReference type="Gene3D" id="1.10.357.10">
    <property type="entry name" value="Tetracycline Repressor, domain 2"/>
    <property type="match status" value="1"/>
</dbReference>
<keyword evidence="2 4" id="KW-0238">DNA-binding</keyword>
<dbReference type="Pfam" id="PF13305">
    <property type="entry name" value="TetR_C_33"/>
    <property type="match status" value="1"/>
</dbReference>
<dbReference type="InterPro" id="IPR009057">
    <property type="entry name" value="Homeodomain-like_sf"/>
</dbReference>
<evidence type="ECO:0000256" key="1">
    <source>
        <dbReference type="ARBA" id="ARBA00023015"/>
    </source>
</evidence>